<feature type="transmembrane region" description="Helical" evidence="4">
    <location>
        <begin position="126"/>
        <end position="144"/>
    </location>
</feature>
<dbReference type="GO" id="GO:0000030">
    <property type="term" value="F:mannosyltransferase activity"/>
    <property type="evidence" value="ECO:0007669"/>
    <property type="project" value="TreeGrafter"/>
</dbReference>
<name>A0A1H9DUM8_9BACT</name>
<proteinExistence type="predicted"/>
<feature type="transmembrane region" description="Helical" evidence="4">
    <location>
        <begin position="181"/>
        <end position="198"/>
    </location>
</feature>
<dbReference type="STRING" id="478744.SAMN05444359_106119"/>
<gene>
    <name evidence="5" type="ORF">SAMN05444359_106119</name>
</gene>
<dbReference type="InterPro" id="IPR052346">
    <property type="entry name" value="O-mannosyl-transferase_TMTC"/>
</dbReference>
<dbReference type="GO" id="GO:0035269">
    <property type="term" value="P:protein O-linked glycosylation via mannose"/>
    <property type="evidence" value="ECO:0007669"/>
    <property type="project" value="TreeGrafter"/>
</dbReference>
<sequence>MAKQSKKKKAPAKNSSIVTPTTQAWYRSLKGQTGLLFVFAVLLYANTFGHDYALDDAIVITDNVIVQKGVSGLGELFSHDTFYGFFQDDGKAGLVAGGRYRPLTPAMFALEQEIGGGPFLHHLLNALWYGGLIVVIFLLLRDLAKTRENLPWWFALAAAALFAAHPLHTEAVANIKGRDEIVALLGAVAATWLVWRAAEREHFMGALAGAVCFFLGCLAKENAITFLAVIPAVLLLFQAQGKKGMGRMTYFMPVLGMAVVFLALRSSIIGLSLGDPVNELLNNPFLELKNGQWVDLSAGDRLATVMHTIFEYLRLLFVPTGLVHDYYPRAIPVMSWGSITPWLGLGLHVLLAGLAAWKWRTHRFAALGVLIYLASLSIVSNVFFSVGTNMSERFLFMPSLGWAIAVTAAIVWASRKYGDKVAYLLPAVVLVFGLLTILRNPVWKDNFTLFTTDVLKQPNSAKLLNAAGGVRVDRYQSLPETSQPANQRLLTDARQNLTRAVEIHPTYRNAYLLRGNANLLLKDYDAAIADYDFALELDGGYQPAVDNLLIGLTAAGKAAGEERNDLNAAFRYLRRAEQLKPDDYETLRLLGVASGVSGQMEAALNYFRRAAAVRPNDADALWNYGTALYNAGQVDAAQQQFNKAEAIKPGIRAERTGG</sequence>
<evidence type="ECO:0000256" key="4">
    <source>
        <dbReference type="SAM" id="Phobius"/>
    </source>
</evidence>
<feature type="transmembrane region" description="Helical" evidence="4">
    <location>
        <begin position="421"/>
        <end position="438"/>
    </location>
</feature>
<dbReference type="Gene3D" id="1.25.40.10">
    <property type="entry name" value="Tetratricopeptide repeat domain"/>
    <property type="match status" value="2"/>
</dbReference>
<dbReference type="Pfam" id="PF14559">
    <property type="entry name" value="TPR_19"/>
    <property type="match status" value="1"/>
</dbReference>
<dbReference type="PANTHER" id="PTHR44227:SF3">
    <property type="entry name" value="PROTEIN O-MANNOSYL-TRANSFERASE TMTC4"/>
    <property type="match status" value="1"/>
</dbReference>
<protein>
    <submittedName>
        <fullName evidence="5">Tetratricopeptide repeat-containing protein</fullName>
    </submittedName>
</protein>
<organism evidence="5 6">
    <name type="scientific">Neolewinella agarilytica</name>
    <dbReference type="NCBI Taxonomy" id="478744"/>
    <lineage>
        <taxon>Bacteria</taxon>
        <taxon>Pseudomonadati</taxon>
        <taxon>Bacteroidota</taxon>
        <taxon>Saprospiria</taxon>
        <taxon>Saprospirales</taxon>
        <taxon>Lewinellaceae</taxon>
        <taxon>Neolewinella</taxon>
    </lineage>
</organism>
<dbReference type="RefSeq" id="WP_090166776.1">
    <property type="nucleotide sequence ID" value="NZ_FOFB01000006.1"/>
</dbReference>
<evidence type="ECO:0000313" key="6">
    <source>
        <dbReference type="Proteomes" id="UP000199021"/>
    </source>
</evidence>
<dbReference type="OrthoDB" id="1489021at2"/>
<dbReference type="SMART" id="SM00028">
    <property type="entry name" value="TPR"/>
    <property type="match status" value="3"/>
</dbReference>
<reference evidence="6" key="1">
    <citation type="submission" date="2016-10" db="EMBL/GenBank/DDBJ databases">
        <authorList>
            <person name="Varghese N."/>
            <person name="Submissions S."/>
        </authorList>
    </citation>
    <scope>NUCLEOTIDE SEQUENCE [LARGE SCALE GENOMIC DNA]</scope>
    <source>
        <strain evidence="6">DSM 24740</strain>
    </source>
</reference>
<feature type="transmembrane region" description="Helical" evidence="4">
    <location>
        <begin position="204"/>
        <end position="237"/>
    </location>
</feature>
<dbReference type="PANTHER" id="PTHR44227">
    <property type="match status" value="1"/>
</dbReference>
<feature type="transmembrane region" description="Helical" evidence="4">
    <location>
        <begin position="396"/>
        <end position="414"/>
    </location>
</feature>
<feature type="transmembrane region" description="Helical" evidence="4">
    <location>
        <begin position="249"/>
        <end position="273"/>
    </location>
</feature>
<keyword evidence="2 3" id="KW-0802">TPR repeat</keyword>
<keyword evidence="1" id="KW-0677">Repeat</keyword>
<keyword evidence="4" id="KW-0812">Transmembrane</keyword>
<keyword evidence="4" id="KW-1133">Transmembrane helix</keyword>
<dbReference type="EMBL" id="FOFB01000006">
    <property type="protein sequence ID" value="SEQ16523.1"/>
    <property type="molecule type" value="Genomic_DNA"/>
</dbReference>
<feature type="transmembrane region" description="Helical" evidence="4">
    <location>
        <begin position="339"/>
        <end position="357"/>
    </location>
</feature>
<dbReference type="InterPro" id="IPR019734">
    <property type="entry name" value="TPR_rpt"/>
</dbReference>
<dbReference type="GO" id="GO:0030968">
    <property type="term" value="P:endoplasmic reticulum unfolded protein response"/>
    <property type="evidence" value="ECO:0007669"/>
    <property type="project" value="TreeGrafter"/>
</dbReference>
<evidence type="ECO:0000256" key="2">
    <source>
        <dbReference type="ARBA" id="ARBA00022803"/>
    </source>
</evidence>
<keyword evidence="6" id="KW-1185">Reference proteome</keyword>
<dbReference type="AlphaFoldDB" id="A0A1H9DUM8"/>
<feature type="transmembrane region" description="Helical" evidence="4">
    <location>
        <begin position="364"/>
        <end position="384"/>
    </location>
</feature>
<dbReference type="Pfam" id="PF13432">
    <property type="entry name" value="TPR_16"/>
    <property type="match status" value="1"/>
</dbReference>
<evidence type="ECO:0000313" key="5">
    <source>
        <dbReference type="EMBL" id="SEQ16523.1"/>
    </source>
</evidence>
<dbReference type="PROSITE" id="PS50005">
    <property type="entry name" value="TPR"/>
    <property type="match status" value="2"/>
</dbReference>
<feature type="repeat" description="TPR" evidence="3">
    <location>
        <begin position="584"/>
        <end position="617"/>
    </location>
</feature>
<dbReference type="Proteomes" id="UP000199021">
    <property type="component" value="Unassembled WGS sequence"/>
</dbReference>
<keyword evidence="4" id="KW-0472">Membrane</keyword>
<dbReference type="InterPro" id="IPR011990">
    <property type="entry name" value="TPR-like_helical_dom_sf"/>
</dbReference>
<evidence type="ECO:0000256" key="1">
    <source>
        <dbReference type="ARBA" id="ARBA00022737"/>
    </source>
</evidence>
<dbReference type="SUPFAM" id="SSF48452">
    <property type="entry name" value="TPR-like"/>
    <property type="match status" value="1"/>
</dbReference>
<evidence type="ECO:0000256" key="3">
    <source>
        <dbReference type="PROSITE-ProRule" id="PRU00339"/>
    </source>
</evidence>
<accession>A0A1H9DUM8</accession>
<feature type="repeat" description="TPR" evidence="3">
    <location>
        <begin position="618"/>
        <end position="651"/>
    </location>
</feature>
<dbReference type="InParanoid" id="A0A1H9DUM8"/>